<proteinExistence type="predicted"/>
<dbReference type="RefSeq" id="WP_114488788.1">
    <property type="nucleotide sequence ID" value="NZ_QPIJ01000146.1"/>
</dbReference>
<dbReference type="EMBL" id="QPIJ01000146">
    <property type="protein sequence ID" value="RCV85646.1"/>
    <property type="molecule type" value="Genomic_DNA"/>
</dbReference>
<evidence type="ECO:0000313" key="1">
    <source>
        <dbReference type="EMBL" id="RCV85646.1"/>
    </source>
</evidence>
<evidence type="ECO:0000313" key="2">
    <source>
        <dbReference type="Proteomes" id="UP000253204"/>
    </source>
</evidence>
<accession>A0A368TMW5</accession>
<protein>
    <submittedName>
        <fullName evidence="1">Uncharacterized protein</fullName>
    </submittedName>
</protein>
<reference evidence="1 2" key="1">
    <citation type="submission" date="2018-07" db="EMBL/GenBank/DDBJ databases">
        <title>Halomonas rutogse sp. nov., isolated from Lake TangqianCo on Tibetan Plateau.</title>
        <authorList>
            <person name="Lu H."/>
            <person name="Xing P."/>
            <person name="Wu Q."/>
        </authorList>
    </citation>
    <scope>NUCLEOTIDE SEQUENCE [LARGE SCALE GENOMIC DNA]</scope>
    <source>
        <strain evidence="1 2">TQ8S</strain>
    </source>
</reference>
<organism evidence="1 2">
    <name type="scientific">Vreelandella rituensis</name>
    <dbReference type="NCBI Taxonomy" id="2282306"/>
    <lineage>
        <taxon>Bacteria</taxon>
        <taxon>Pseudomonadati</taxon>
        <taxon>Pseudomonadota</taxon>
        <taxon>Gammaproteobacteria</taxon>
        <taxon>Oceanospirillales</taxon>
        <taxon>Halomonadaceae</taxon>
        <taxon>Vreelandella</taxon>
    </lineage>
</organism>
<keyword evidence="2" id="KW-1185">Reference proteome</keyword>
<dbReference type="Proteomes" id="UP000253204">
    <property type="component" value="Unassembled WGS sequence"/>
</dbReference>
<name>A0A368TMW5_9GAMM</name>
<dbReference type="AlphaFoldDB" id="A0A368TMW5"/>
<gene>
    <name evidence="1" type="ORF">DU506_21165</name>
</gene>
<sequence>MNAIQSNAQRWVKHGAYEIRSNAELCIQAELRKAGLIPMGATIVEINFHGEDCVFVETSNGGEFTINVNTGHINQC</sequence>
<comment type="caution">
    <text evidence="1">The sequence shown here is derived from an EMBL/GenBank/DDBJ whole genome shotgun (WGS) entry which is preliminary data.</text>
</comment>